<proteinExistence type="predicted"/>
<dbReference type="AlphaFoldDB" id="A0A8J3ELZ8"/>
<sequence>MGEKIKILLVGTLHMNQYGDIIQKKQAEIKQVVHCLSQFKPTKIAVEWLKEDRETLINDFNHYLEHGNLTNDEIQQIAFRLAKALNHSTLYPVNDEGKLTEADVTTLFSEAEKNDPDSYQLLLDFIKQQLEPSEAISIMDVYKQINDGEQIKRLRQLYLSFTTVKRGDKRLGIDFLTKWQERELGIFANLLQISNRKEDRILFLIGSDHLWTLKYLLEGVGLFEIEEVNDYLS</sequence>
<dbReference type="Proteomes" id="UP000656813">
    <property type="component" value="Unassembled WGS sequence"/>
</dbReference>
<accession>A0A8J3ELZ8</accession>
<evidence type="ECO:0000313" key="2">
    <source>
        <dbReference type="Proteomes" id="UP000656813"/>
    </source>
</evidence>
<comment type="caution">
    <text evidence="1">The sequence shown here is derived from an EMBL/GenBank/DDBJ whole genome shotgun (WGS) entry which is preliminary data.</text>
</comment>
<dbReference type="RefSeq" id="WP_188497188.1">
    <property type="nucleotide sequence ID" value="NZ_BMFV01000012.1"/>
</dbReference>
<reference evidence="1" key="2">
    <citation type="submission" date="2020-09" db="EMBL/GenBank/DDBJ databases">
        <authorList>
            <person name="Sun Q."/>
            <person name="Zhou Y."/>
        </authorList>
    </citation>
    <scope>NUCLEOTIDE SEQUENCE</scope>
    <source>
        <strain evidence="1">CGMCC 1.12777</strain>
    </source>
</reference>
<dbReference type="InterPro" id="IPR043749">
    <property type="entry name" value="DUF5694"/>
</dbReference>
<gene>
    <name evidence="1" type="ORF">GCM10007096_19260</name>
</gene>
<keyword evidence="2" id="KW-1185">Reference proteome</keyword>
<dbReference type="Pfam" id="PF18950">
    <property type="entry name" value="DUF5694"/>
    <property type="match status" value="1"/>
</dbReference>
<evidence type="ECO:0000313" key="1">
    <source>
        <dbReference type="EMBL" id="GGH81406.1"/>
    </source>
</evidence>
<organism evidence="1 2">
    <name type="scientific">Pullulanibacillus pueri</name>
    <dbReference type="NCBI Taxonomy" id="1437324"/>
    <lineage>
        <taxon>Bacteria</taxon>
        <taxon>Bacillati</taxon>
        <taxon>Bacillota</taxon>
        <taxon>Bacilli</taxon>
        <taxon>Bacillales</taxon>
        <taxon>Sporolactobacillaceae</taxon>
        <taxon>Pullulanibacillus</taxon>
    </lineage>
</organism>
<protein>
    <submittedName>
        <fullName evidence="1">Uncharacterized protein</fullName>
    </submittedName>
</protein>
<dbReference type="EMBL" id="BMFV01000012">
    <property type="protein sequence ID" value="GGH81406.1"/>
    <property type="molecule type" value="Genomic_DNA"/>
</dbReference>
<name>A0A8J3ELZ8_9BACL</name>
<reference evidence="1" key="1">
    <citation type="journal article" date="2014" name="Int. J. Syst. Evol. Microbiol.">
        <title>Complete genome sequence of Corynebacterium casei LMG S-19264T (=DSM 44701T), isolated from a smear-ripened cheese.</title>
        <authorList>
            <consortium name="US DOE Joint Genome Institute (JGI-PGF)"/>
            <person name="Walter F."/>
            <person name="Albersmeier A."/>
            <person name="Kalinowski J."/>
            <person name="Ruckert C."/>
        </authorList>
    </citation>
    <scope>NUCLEOTIDE SEQUENCE</scope>
    <source>
        <strain evidence="1">CGMCC 1.12777</strain>
    </source>
</reference>